<evidence type="ECO:0000256" key="2">
    <source>
        <dbReference type="ARBA" id="ARBA00005633"/>
    </source>
</evidence>
<organism evidence="8 9">
    <name type="scientific">Candidatus Erwinia haradaeae</name>
    <dbReference type="NCBI Taxonomy" id="1922217"/>
    <lineage>
        <taxon>Bacteria</taxon>
        <taxon>Pseudomonadati</taxon>
        <taxon>Pseudomonadota</taxon>
        <taxon>Gammaproteobacteria</taxon>
        <taxon>Enterobacterales</taxon>
        <taxon>Erwiniaceae</taxon>
        <taxon>Erwinia</taxon>
    </lineage>
</organism>
<evidence type="ECO:0000256" key="1">
    <source>
        <dbReference type="ARBA" id="ARBA00004429"/>
    </source>
</evidence>
<accession>A0A451D2W1</accession>
<feature type="transmembrane region" description="Helical" evidence="7">
    <location>
        <begin position="115"/>
        <end position="135"/>
    </location>
</feature>
<dbReference type="RefSeq" id="WP_157993666.1">
    <property type="nucleotide sequence ID" value="NZ_LR217703.1"/>
</dbReference>
<evidence type="ECO:0000313" key="9">
    <source>
        <dbReference type="Proteomes" id="UP000294412"/>
    </source>
</evidence>
<dbReference type="GO" id="GO:0005886">
    <property type="term" value="C:plasma membrane"/>
    <property type="evidence" value="ECO:0007669"/>
    <property type="project" value="UniProtKB-SubCell"/>
</dbReference>
<feature type="transmembrane region" description="Helical" evidence="7">
    <location>
        <begin position="20"/>
        <end position="41"/>
    </location>
</feature>
<evidence type="ECO:0000313" key="8">
    <source>
        <dbReference type="EMBL" id="VFP79977.1"/>
    </source>
</evidence>
<dbReference type="Pfam" id="PF06790">
    <property type="entry name" value="UPF0259"/>
    <property type="match status" value="1"/>
</dbReference>
<sequence>MLITASALYRDTGNFFRHQLINIALIAVFTSCVMIVVSKLLMPSINEIHIFGDNLSVGVTSNFLEIVRNMSPEQQKVLLRISAAGTVSSLIGNVLLLGGILSLVKLASSGERASALRALILSCPDLMHLLLLTFLMMLSIQIGFMILVVPGVLLSVTLALSPMVITTKKVGIITAIYTSSQIGWNHINLISPVIMIWILSKIILLFLASKMIIFPPDVVILLLNIISNVISSVLIIYLSRLYMLLHL</sequence>
<evidence type="ECO:0000256" key="5">
    <source>
        <dbReference type="ARBA" id="ARBA00022989"/>
    </source>
</evidence>
<comment type="subcellular location">
    <subcellularLocation>
        <location evidence="1">Cell inner membrane</location>
        <topology evidence="1">Multi-pass membrane protein</topology>
    </subcellularLocation>
    <subcellularLocation>
        <location evidence="7">Cell membrane</location>
        <topology evidence="7">Multi-pass membrane protein</topology>
    </subcellularLocation>
</comment>
<reference evidence="8 9" key="1">
    <citation type="submission" date="2019-02" db="EMBL/GenBank/DDBJ databases">
        <authorList>
            <person name="Manzano-Marin A."/>
            <person name="Manzano-Marin A."/>
        </authorList>
    </citation>
    <scope>NUCLEOTIDE SEQUENCE [LARGE SCALE GENOMIC DNA]</scope>
    <source>
        <strain evidence="8 9">ErCicuneomaculata</strain>
    </source>
</reference>
<keyword evidence="5 7" id="KW-1133">Transmembrane helix</keyword>
<feature type="transmembrane region" description="Helical" evidence="7">
    <location>
        <begin position="142"/>
        <end position="165"/>
    </location>
</feature>
<feature type="transmembrane region" description="Helical" evidence="7">
    <location>
        <begin position="77"/>
        <end position="103"/>
    </location>
</feature>
<feature type="transmembrane region" description="Helical" evidence="7">
    <location>
        <begin position="219"/>
        <end position="238"/>
    </location>
</feature>
<gene>
    <name evidence="8" type="primary">yciC</name>
    <name evidence="8" type="ORF">ERCICUMA2628_482</name>
</gene>
<dbReference type="OrthoDB" id="6454524at2"/>
<evidence type="ECO:0000256" key="6">
    <source>
        <dbReference type="ARBA" id="ARBA00023136"/>
    </source>
</evidence>
<evidence type="ECO:0000256" key="4">
    <source>
        <dbReference type="ARBA" id="ARBA00022692"/>
    </source>
</evidence>
<feature type="transmembrane region" description="Helical" evidence="7">
    <location>
        <begin position="185"/>
        <end position="207"/>
    </location>
</feature>
<name>A0A451D2W1_9GAMM</name>
<proteinExistence type="inferred from homology"/>
<keyword evidence="6 7" id="KW-0472">Membrane</keyword>
<evidence type="ECO:0000256" key="3">
    <source>
        <dbReference type="ARBA" id="ARBA00022475"/>
    </source>
</evidence>
<dbReference type="NCBIfam" id="NF002774">
    <property type="entry name" value="PRK02868.1"/>
    <property type="match status" value="1"/>
</dbReference>
<dbReference type="AlphaFoldDB" id="A0A451D2W1"/>
<evidence type="ECO:0000256" key="7">
    <source>
        <dbReference type="HAMAP-Rule" id="MF_01067"/>
    </source>
</evidence>
<dbReference type="InterPro" id="IPR009627">
    <property type="entry name" value="UPF0259"/>
</dbReference>
<keyword evidence="4 7" id="KW-0812">Transmembrane</keyword>
<dbReference type="EMBL" id="LR217703">
    <property type="protein sequence ID" value="VFP79977.1"/>
    <property type="molecule type" value="Genomic_DNA"/>
</dbReference>
<keyword evidence="3 7" id="KW-1003">Cell membrane</keyword>
<dbReference type="Proteomes" id="UP000294412">
    <property type="component" value="Chromosome"/>
</dbReference>
<dbReference type="HAMAP" id="MF_01067">
    <property type="entry name" value="UPF0259"/>
    <property type="match status" value="1"/>
</dbReference>
<comment type="similarity">
    <text evidence="2 7">Belongs to the UPF0259 family.</text>
</comment>
<protein>
    <recommendedName>
        <fullName evidence="7">UPF0259 membrane protein ERCICUMA2628_482</fullName>
    </recommendedName>
</protein>